<protein>
    <recommendedName>
        <fullName evidence="4">Elongin-C</fullName>
    </recommendedName>
</protein>
<sequence>MKKDEMVKLISAEGFEFVIDLKAAMLSQTLGGVLTFPGGIMEKGHGELRLREISTPILEKICQYLYWALRFASVEETDFHIEPEIALELAMAANYLDA</sequence>
<dbReference type="RefSeq" id="XP_039129638.1">
    <property type="nucleotide sequence ID" value="XM_039273704.1"/>
</dbReference>
<evidence type="ECO:0000256" key="5">
    <source>
        <dbReference type="ARBA" id="ARBA00023242"/>
    </source>
</evidence>
<dbReference type="Gene3D" id="3.30.710.10">
    <property type="entry name" value="Potassium Channel Kv1.1, Chain A"/>
    <property type="match status" value="1"/>
</dbReference>
<dbReference type="InterPro" id="IPR001232">
    <property type="entry name" value="SKP1-like"/>
</dbReference>
<dbReference type="AlphaFoldDB" id="A0AB40BQA6"/>
<evidence type="ECO:0000256" key="1">
    <source>
        <dbReference type="ARBA" id="ARBA00004123"/>
    </source>
</evidence>
<dbReference type="InterPro" id="IPR011333">
    <property type="entry name" value="SKP1/BTB/POZ_sf"/>
</dbReference>
<evidence type="ECO:0000313" key="6">
    <source>
        <dbReference type="Proteomes" id="UP001515500"/>
    </source>
</evidence>
<dbReference type="Proteomes" id="UP001515500">
    <property type="component" value="Chromosome 7"/>
</dbReference>
<evidence type="ECO:0000256" key="4">
    <source>
        <dbReference type="ARBA" id="ARBA00021347"/>
    </source>
</evidence>
<dbReference type="FunFam" id="3.30.710.10:FF:000035">
    <property type="entry name" value="Elongin C transcription elongation factor"/>
    <property type="match status" value="1"/>
</dbReference>
<reference evidence="7" key="1">
    <citation type="submission" date="2025-08" db="UniProtKB">
        <authorList>
            <consortium name="RefSeq"/>
        </authorList>
    </citation>
    <scope>IDENTIFICATION</scope>
</reference>
<dbReference type="CDD" id="cd18321">
    <property type="entry name" value="BTB_POZ_EloC"/>
    <property type="match status" value="1"/>
</dbReference>
<dbReference type="PANTHER" id="PTHR20648">
    <property type="entry name" value="ELONGIN-C"/>
    <property type="match status" value="1"/>
</dbReference>
<dbReference type="GeneID" id="120265745"/>
<comment type="subcellular location">
    <subcellularLocation>
        <location evidence="1">Nucleus</location>
    </subcellularLocation>
</comment>
<dbReference type="InterPro" id="IPR039948">
    <property type="entry name" value="ELC1"/>
</dbReference>
<comment type="pathway">
    <text evidence="2">Protein modification; protein ubiquitination.</text>
</comment>
<gene>
    <name evidence="7" type="primary">LOC120265745</name>
</gene>
<name>A0AB40BQA6_DIOCR</name>
<evidence type="ECO:0000256" key="3">
    <source>
        <dbReference type="ARBA" id="ARBA00009993"/>
    </source>
</evidence>
<keyword evidence="5" id="KW-0539">Nucleus</keyword>
<evidence type="ECO:0000313" key="7">
    <source>
        <dbReference type="RefSeq" id="XP_039129638.1"/>
    </source>
</evidence>
<dbReference type="GO" id="GO:0009867">
    <property type="term" value="P:jasmonic acid mediated signaling pathway"/>
    <property type="evidence" value="ECO:0007669"/>
    <property type="project" value="UniProtKB-ARBA"/>
</dbReference>
<dbReference type="SUPFAM" id="SSF54695">
    <property type="entry name" value="POZ domain"/>
    <property type="match status" value="1"/>
</dbReference>
<comment type="similarity">
    <text evidence="3">Belongs to the SKP1 family.</text>
</comment>
<dbReference type="GO" id="GO:0005634">
    <property type="term" value="C:nucleus"/>
    <property type="evidence" value="ECO:0007669"/>
    <property type="project" value="UniProtKB-SubCell"/>
</dbReference>
<dbReference type="SMART" id="SM00512">
    <property type="entry name" value="Skp1"/>
    <property type="match status" value="1"/>
</dbReference>
<organism evidence="6 7">
    <name type="scientific">Dioscorea cayennensis subsp. rotundata</name>
    <name type="common">White Guinea yam</name>
    <name type="synonym">Dioscorea rotundata</name>
    <dbReference type="NCBI Taxonomy" id="55577"/>
    <lineage>
        <taxon>Eukaryota</taxon>
        <taxon>Viridiplantae</taxon>
        <taxon>Streptophyta</taxon>
        <taxon>Embryophyta</taxon>
        <taxon>Tracheophyta</taxon>
        <taxon>Spermatophyta</taxon>
        <taxon>Magnoliopsida</taxon>
        <taxon>Liliopsida</taxon>
        <taxon>Dioscoreales</taxon>
        <taxon>Dioscoreaceae</taxon>
        <taxon>Dioscorea</taxon>
    </lineage>
</organism>
<dbReference type="GO" id="GO:0006511">
    <property type="term" value="P:ubiquitin-dependent protein catabolic process"/>
    <property type="evidence" value="ECO:0007669"/>
    <property type="project" value="InterPro"/>
</dbReference>
<accession>A0AB40BQA6</accession>
<evidence type="ECO:0000256" key="2">
    <source>
        <dbReference type="ARBA" id="ARBA00004906"/>
    </source>
</evidence>
<proteinExistence type="inferred from homology"/>
<keyword evidence="6" id="KW-1185">Reference proteome</keyword>